<dbReference type="Proteomes" id="UP000261187">
    <property type="component" value="Unassembled WGS sequence"/>
</dbReference>
<name>A0AA92VTP2_9BACT</name>
<gene>
    <name evidence="1" type="ORF">DXC61_14075</name>
</gene>
<protein>
    <submittedName>
        <fullName evidence="1">Uncharacterized protein</fullName>
    </submittedName>
</protein>
<evidence type="ECO:0000313" key="2">
    <source>
        <dbReference type="Proteomes" id="UP000261187"/>
    </source>
</evidence>
<reference evidence="1 2" key="1">
    <citation type="submission" date="2018-08" db="EMBL/GenBank/DDBJ databases">
        <title>A genome reference for cultivated species of the human gut microbiota.</title>
        <authorList>
            <person name="Zou Y."/>
            <person name="Xue W."/>
            <person name="Luo G."/>
        </authorList>
    </citation>
    <scope>NUCLEOTIDE SEQUENCE [LARGE SCALE GENOMIC DNA]</scope>
    <source>
        <strain evidence="1 2">TF06-40</strain>
    </source>
</reference>
<proteinExistence type="predicted"/>
<dbReference type="AlphaFoldDB" id="A0AA92VTP2"/>
<dbReference type="EMBL" id="QSSA01000042">
    <property type="protein sequence ID" value="RGL55256.1"/>
    <property type="molecule type" value="Genomic_DNA"/>
</dbReference>
<evidence type="ECO:0000313" key="1">
    <source>
        <dbReference type="EMBL" id="RGL55256.1"/>
    </source>
</evidence>
<accession>A0AA92VTP2</accession>
<comment type="caution">
    <text evidence="1">The sequence shown here is derived from an EMBL/GenBank/DDBJ whole genome shotgun (WGS) entry which is preliminary data.</text>
</comment>
<organism evidence="1 2">
    <name type="scientific">Segatella copri</name>
    <dbReference type="NCBI Taxonomy" id="165179"/>
    <lineage>
        <taxon>Bacteria</taxon>
        <taxon>Pseudomonadati</taxon>
        <taxon>Bacteroidota</taxon>
        <taxon>Bacteroidia</taxon>
        <taxon>Bacteroidales</taxon>
        <taxon>Prevotellaceae</taxon>
        <taxon>Segatella</taxon>
    </lineage>
</organism>
<sequence>MHMPPPVHGAAMVGQYIHDSKLINDKFDSHYINLTTAKNLQDIGKVGIRKLVDFIMLLRRIRKSLKEIRPDLVYVTPNTCGGTFYKDYIVKGIKVILLFECLYSDVMKYVIMCE</sequence>